<evidence type="ECO:0000313" key="1">
    <source>
        <dbReference type="EMBL" id="MBB3142786.1"/>
    </source>
</evidence>
<dbReference type="RefSeq" id="WP_183389146.1">
    <property type="nucleotide sequence ID" value="NZ_JACHXM010000027.1"/>
</dbReference>
<proteinExistence type="predicted"/>
<dbReference type="Proteomes" id="UP000525987">
    <property type="component" value="Unassembled WGS sequence"/>
</dbReference>
<accession>A0A7W5C1B2</accession>
<protein>
    <submittedName>
        <fullName evidence="1">Uncharacterized protein</fullName>
    </submittedName>
</protein>
<comment type="caution">
    <text evidence="1">The sequence shown here is derived from an EMBL/GenBank/DDBJ whole genome shotgun (WGS) entry which is preliminary data.</text>
</comment>
<organism evidence="1 2">
    <name type="scientific">Halomonas organivorans</name>
    <dbReference type="NCBI Taxonomy" id="257772"/>
    <lineage>
        <taxon>Bacteria</taxon>
        <taxon>Pseudomonadati</taxon>
        <taxon>Pseudomonadota</taxon>
        <taxon>Gammaproteobacteria</taxon>
        <taxon>Oceanospirillales</taxon>
        <taxon>Halomonadaceae</taxon>
        <taxon>Halomonas</taxon>
    </lineage>
</organism>
<sequence length="175" mass="20683">MIPSFAWNALAHFASRPAVARWLIRRAMRTPYRHIIKNGECYMERYWLFNPYDNETRVARWPWCPVSVRLHVIRQPDEDQHLHDHPWDARTIILRGWYLEERHGHHLASRQPGDTAEIGVRRYHRINEVCQDGAVTLFLTGRERGDGWGYLVDGRHVPRAEYLAHQSTSHAELTS</sequence>
<name>A0A7W5C1B2_9GAMM</name>
<keyword evidence="2" id="KW-1185">Reference proteome</keyword>
<evidence type="ECO:0000313" key="2">
    <source>
        <dbReference type="Proteomes" id="UP000525987"/>
    </source>
</evidence>
<gene>
    <name evidence="1" type="ORF">FHR96_003688</name>
</gene>
<dbReference type="EMBL" id="JACHXM010000027">
    <property type="protein sequence ID" value="MBB3142786.1"/>
    <property type="molecule type" value="Genomic_DNA"/>
</dbReference>
<dbReference type="AlphaFoldDB" id="A0A7W5C1B2"/>
<reference evidence="1 2" key="1">
    <citation type="submission" date="2020-08" db="EMBL/GenBank/DDBJ databases">
        <title>Genomic Encyclopedia of Type Strains, Phase III (KMG-III): the genomes of soil and plant-associated and newly described type strains.</title>
        <authorList>
            <person name="Whitman W."/>
        </authorList>
    </citation>
    <scope>NUCLEOTIDE SEQUENCE [LARGE SCALE GENOMIC DNA]</scope>
    <source>
        <strain evidence="1 2">CECT 5995</strain>
    </source>
</reference>